<dbReference type="EMBL" id="EQ974094">
    <property type="protein sequence ID" value="EEF33906.1"/>
    <property type="molecule type" value="Genomic_DNA"/>
</dbReference>
<protein>
    <submittedName>
        <fullName evidence="1">Uncharacterized protein</fullName>
    </submittedName>
</protein>
<dbReference type="InParanoid" id="B9SR70"/>
<keyword evidence="2" id="KW-1185">Reference proteome</keyword>
<proteinExistence type="predicted"/>
<dbReference type="AlphaFoldDB" id="B9SR70"/>
<name>B9SR70_RICCO</name>
<dbReference type="Proteomes" id="UP000008311">
    <property type="component" value="Unassembled WGS sequence"/>
</dbReference>
<gene>
    <name evidence="1" type="ORF">RCOM_1182770</name>
</gene>
<organism evidence="1 2">
    <name type="scientific">Ricinus communis</name>
    <name type="common">Castor bean</name>
    <dbReference type="NCBI Taxonomy" id="3988"/>
    <lineage>
        <taxon>Eukaryota</taxon>
        <taxon>Viridiplantae</taxon>
        <taxon>Streptophyta</taxon>
        <taxon>Embryophyta</taxon>
        <taxon>Tracheophyta</taxon>
        <taxon>Spermatophyta</taxon>
        <taxon>Magnoliopsida</taxon>
        <taxon>eudicotyledons</taxon>
        <taxon>Gunneridae</taxon>
        <taxon>Pentapetalae</taxon>
        <taxon>rosids</taxon>
        <taxon>fabids</taxon>
        <taxon>Malpighiales</taxon>
        <taxon>Euphorbiaceae</taxon>
        <taxon>Acalyphoideae</taxon>
        <taxon>Acalypheae</taxon>
        <taxon>Ricinus</taxon>
    </lineage>
</organism>
<evidence type="ECO:0000313" key="1">
    <source>
        <dbReference type="EMBL" id="EEF33906.1"/>
    </source>
</evidence>
<reference evidence="2" key="1">
    <citation type="journal article" date="2010" name="Nat. Biotechnol.">
        <title>Draft genome sequence of the oilseed species Ricinus communis.</title>
        <authorList>
            <person name="Chan A.P."/>
            <person name="Crabtree J."/>
            <person name="Zhao Q."/>
            <person name="Lorenzi H."/>
            <person name="Orvis J."/>
            <person name="Puiu D."/>
            <person name="Melake-Berhan A."/>
            <person name="Jones K.M."/>
            <person name="Redman J."/>
            <person name="Chen G."/>
            <person name="Cahoon E.B."/>
            <person name="Gedil M."/>
            <person name="Stanke M."/>
            <person name="Haas B.J."/>
            <person name="Wortman J.R."/>
            <person name="Fraser-Liggett C.M."/>
            <person name="Ravel J."/>
            <person name="Rabinowicz P.D."/>
        </authorList>
    </citation>
    <scope>NUCLEOTIDE SEQUENCE [LARGE SCALE GENOMIC DNA]</scope>
    <source>
        <strain evidence="2">cv. Hale</strain>
    </source>
</reference>
<evidence type="ECO:0000313" key="2">
    <source>
        <dbReference type="Proteomes" id="UP000008311"/>
    </source>
</evidence>
<accession>B9SR70</accession>
<sequence length="66" mass="7413">MSSLYPYAKRGWARVGLASMRTSLGLETHPPKSALFSHELTLDMRKLMLGTRETSDPHGSRWTHTG</sequence>